<dbReference type="InterPro" id="IPR015422">
    <property type="entry name" value="PyrdxlP-dep_Trfase_small"/>
</dbReference>
<evidence type="ECO:0000256" key="6">
    <source>
        <dbReference type="ARBA" id="ARBA00023167"/>
    </source>
</evidence>
<dbReference type="GO" id="GO:0009086">
    <property type="term" value="P:methionine biosynthetic process"/>
    <property type="evidence" value="ECO:0007669"/>
    <property type="project" value="UniProtKB-KW"/>
</dbReference>
<organism evidence="10 11">
    <name type="scientific">Capnocytophaga leadbetteri</name>
    <dbReference type="NCBI Taxonomy" id="327575"/>
    <lineage>
        <taxon>Bacteria</taxon>
        <taxon>Pseudomonadati</taxon>
        <taxon>Bacteroidota</taxon>
        <taxon>Flavobacteriia</taxon>
        <taxon>Flavobacteriales</taxon>
        <taxon>Flavobacteriaceae</taxon>
        <taxon>Capnocytophaga</taxon>
    </lineage>
</organism>
<dbReference type="Pfam" id="PF01053">
    <property type="entry name" value="Cys_Met_Meta_PP"/>
    <property type="match status" value="1"/>
</dbReference>
<accession>A0A2T5XTG4</accession>
<dbReference type="EC" id="4.4.1.13" evidence="3"/>
<dbReference type="SUPFAM" id="SSF53383">
    <property type="entry name" value="PLP-dependent transferases"/>
    <property type="match status" value="1"/>
</dbReference>
<dbReference type="InterPro" id="IPR015421">
    <property type="entry name" value="PyrdxlP-dep_Trfase_major"/>
</dbReference>
<evidence type="ECO:0000256" key="4">
    <source>
        <dbReference type="ARBA" id="ARBA00022605"/>
    </source>
</evidence>
<dbReference type="GO" id="GO:0030170">
    <property type="term" value="F:pyridoxal phosphate binding"/>
    <property type="evidence" value="ECO:0007669"/>
    <property type="project" value="InterPro"/>
</dbReference>
<name>A0A2T5XTG4_9FLAO</name>
<evidence type="ECO:0000313" key="11">
    <source>
        <dbReference type="Proteomes" id="UP000243985"/>
    </source>
</evidence>
<dbReference type="FunFam" id="3.90.1150.10:FF:000033">
    <property type="entry name" value="Cystathionine gamma-synthase"/>
    <property type="match status" value="1"/>
</dbReference>
<keyword evidence="4" id="KW-0028">Amino-acid biosynthesis</keyword>
<keyword evidence="7 10" id="KW-0456">Lyase</keyword>
<evidence type="ECO:0000256" key="2">
    <source>
        <dbReference type="ARBA" id="ARBA00009077"/>
    </source>
</evidence>
<dbReference type="PANTHER" id="PTHR11808:SF50">
    <property type="entry name" value="CYSTATHIONINE BETA-LYASE"/>
    <property type="match status" value="1"/>
</dbReference>
<dbReference type="InterPro" id="IPR000277">
    <property type="entry name" value="Cys/Met-Metab_PyrdxlP-dep_enz"/>
</dbReference>
<sequence>MVDNRKCTTFVALRIIIITNMKFETKAIHGVRNNDKGENWGSTINMASTFPIKEYGAEQEFEYGRVSSPTRKDFETLIAKLENGKHGFGFSSGMAATSSVFTMFKAGDHFIFGLDIYGGTYRIMHDIFNKFGFESTFVDTTDLSQIEAAVRSNTKAIFVESPSNPLLDVTDIRGVVAIAKAHNLLTIVDNTFLSPVLQRPLELGADIVLHSATKFLGGHNDLIAGAAVVNSDELAEKILFAQIALGALVSPFDSWLLLRSIKTLKLRVEKAQENTLKLLAFLKTHPEVEKVYYPTEAHNKGKAIQEAQASGGGSVFSFTVKSEAKAKSFLESLKVALFAVSLGGVETLVTHPSSLTHTEFPEEEKVARGVTRTLIRVAVGIEDADDLIADFKQALEQ</sequence>
<evidence type="ECO:0000256" key="1">
    <source>
        <dbReference type="ARBA" id="ARBA00001933"/>
    </source>
</evidence>
<keyword evidence="5 8" id="KW-0663">Pyridoxal phosphate</keyword>
<dbReference type="Gene3D" id="3.40.640.10">
    <property type="entry name" value="Type I PLP-dependent aspartate aminotransferase-like (Major domain)"/>
    <property type="match status" value="1"/>
</dbReference>
<dbReference type="InterPro" id="IPR054542">
    <property type="entry name" value="Cys_met_metab_PP"/>
</dbReference>
<evidence type="ECO:0000313" key="10">
    <source>
        <dbReference type="EMBL" id="PTX06161.1"/>
    </source>
</evidence>
<protein>
    <recommendedName>
        <fullName evidence="3">cysteine-S-conjugate beta-lyase</fullName>
        <ecNumber evidence="3">4.4.1.13</ecNumber>
    </recommendedName>
</protein>
<dbReference type="AlphaFoldDB" id="A0A2T5XTG4"/>
<gene>
    <name evidence="10" type="ORF">C8P65_10937</name>
</gene>
<dbReference type="PROSITE" id="PS00868">
    <property type="entry name" value="CYS_MET_METAB_PP"/>
    <property type="match status" value="1"/>
</dbReference>
<evidence type="ECO:0000256" key="9">
    <source>
        <dbReference type="RuleBase" id="RU362118"/>
    </source>
</evidence>
<comment type="cofactor">
    <cofactor evidence="1 9">
        <name>pyridoxal 5'-phosphate</name>
        <dbReference type="ChEBI" id="CHEBI:597326"/>
    </cofactor>
</comment>
<dbReference type="InterPro" id="IPR015424">
    <property type="entry name" value="PyrdxlP-dep_Trfase"/>
</dbReference>
<dbReference type="Gene3D" id="3.90.1150.10">
    <property type="entry name" value="Aspartate Aminotransferase, domain 1"/>
    <property type="match status" value="1"/>
</dbReference>
<dbReference type="PANTHER" id="PTHR11808">
    <property type="entry name" value="TRANS-SULFURATION ENZYME FAMILY MEMBER"/>
    <property type="match status" value="1"/>
</dbReference>
<dbReference type="FunFam" id="3.40.640.10:FF:000009">
    <property type="entry name" value="Cystathionine gamma-synthase homolog"/>
    <property type="match status" value="1"/>
</dbReference>
<feature type="modified residue" description="N6-(pyridoxal phosphate)lysine" evidence="8">
    <location>
        <position position="214"/>
    </location>
</feature>
<comment type="caution">
    <text evidence="10">The sequence shown here is derived from an EMBL/GenBank/DDBJ whole genome shotgun (WGS) entry which is preliminary data.</text>
</comment>
<reference evidence="10 11" key="1">
    <citation type="submission" date="2018-04" db="EMBL/GenBank/DDBJ databases">
        <title>Genomic Encyclopedia of Archaeal and Bacterial Type Strains, Phase II (KMG-II): from individual species to whole genera.</title>
        <authorList>
            <person name="Goeker M."/>
        </authorList>
    </citation>
    <scope>NUCLEOTIDE SEQUENCE [LARGE SCALE GENOMIC DNA]</scope>
    <source>
        <strain evidence="10 11">DSM 22902</strain>
    </source>
</reference>
<keyword evidence="6" id="KW-0486">Methionine biosynthesis</keyword>
<comment type="similarity">
    <text evidence="2 9">Belongs to the trans-sulfuration enzymes family.</text>
</comment>
<evidence type="ECO:0000256" key="3">
    <source>
        <dbReference type="ARBA" id="ARBA00012224"/>
    </source>
</evidence>
<proteinExistence type="inferred from homology"/>
<dbReference type="GO" id="GO:0019346">
    <property type="term" value="P:transsulfuration"/>
    <property type="evidence" value="ECO:0007669"/>
    <property type="project" value="InterPro"/>
</dbReference>
<dbReference type="Proteomes" id="UP000243985">
    <property type="component" value="Unassembled WGS sequence"/>
</dbReference>
<dbReference type="GO" id="GO:0047804">
    <property type="term" value="F:cysteine-S-conjugate beta-lyase activity"/>
    <property type="evidence" value="ECO:0007669"/>
    <property type="project" value="UniProtKB-EC"/>
</dbReference>
<dbReference type="EMBL" id="QBKG01000009">
    <property type="protein sequence ID" value="PTX06161.1"/>
    <property type="molecule type" value="Genomic_DNA"/>
</dbReference>
<dbReference type="GO" id="GO:0005737">
    <property type="term" value="C:cytoplasm"/>
    <property type="evidence" value="ECO:0007669"/>
    <property type="project" value="TreeGrafter"/>
</dbReference>
<evidence type="ECO:0000256" key="7">
    <source>
        <dbReference type="ARBA" id="ARBA00023239"/>
    </source>
</evidence>
<dbReference type="PIRSF" id="PIRSF001434">
    <property type="entry name" value="CGS"/>
    <property type="match status" value="1"/>
</dbReference>
<dbReference type="CDD" id="cd00614">
    <property type="entry name" value="CGS_like"/>
    <property type="match status" value="1"/>
</dbReference>
<evidence type="ECO:0000256" key="5">
    <source>
        <dbReference type="ARBA" id="ARBA00022898"/>
    </source>
</evidence>
<evidence type="ECO:0000256" key="8">
    <source>
        <dbReference type="PIRSR" id="PIRSR001434-2"/>
    </source>
</evidence>